<dbReference type="Gene3D" id="1.20.1560.10">
    <property type="entry name" value="ABC transporter type 1, transmembrane domain"/>
    <property type="match status" value="1"/>
</dbReference>
<dbReference type="Gene3D" id="3.40.50.300">
    <property type="entry name" value="P-loop containing nucleotide triphosphate hydrolases"/>
    <property type="match status" value="1"/>
</dbReference>
<comment type="caution">
    <text evidence="10">The sequence shown here is derived from an EMBL/GenBank/DDBJ whole genome shotgun (WGS) entry which is preliminary data.</text>
</comment>
<evidence type="ECO:0000313" key="10">
    <source>
        <dbReference type="EMBL" id="MBD9357385.1"/>
    </source>
</evidence>
<dbReference type="CDD" id="cd18586">
    <property type="entry name" value="ABC_6TM_PrtD_like"/>
    <property type="match status" value="1"/>
</dbReference>
<dbReference type="InterPro" id="IPR003439">
    <property type="entry name" value="ABC_transporter-like_ATP-bd"/>
</dbReference>
<evidence type="ECO:0000256" key="5">
    <source>
        <dbReference type="ARBA" id="ARBA00022989"/>
    </source>
</evidence>
<dbReference type="Proteomes" id="UP000652176">
    <property type="component" value="Unassembled WGS sequence"/>
</dbReference>
<feature type="transmembrane region" description="Helical" evidence="7">
    <location>
        <begin position="25"/>
        <end position="51"/>
    </location>
</feature>
<dbReference type="InterPro" id="IPR011527">
    <property type="entry name" value="ABC1_TM_dom"/>
</dbReference>
<evidence type="ECO:0000256" key="6">
    <source>
        <dbReference type="ARBA" id="ARBA00023136"/>
    </source>
</evidence>
<dbReference type="Pfam" id="PF00005">
    <property type="entry name" value="ABC_tran"/>
    <property type="match status" value="1"/>
</dbReference>
<dbReference type="InterPro" id="IPR047957">
    <property type="entry name" value="ABC_AprD-like_6TM"/>
</dbReference>
<evidence type="ECO:0000256" key="4">
    <source>
        <dbReference type="ARBA" id="ARBA00022840"/>
    </source>
</evidence>
<dbReference type="PROSITE" id="PS00211">
    <property type="entry name" value="ABC_TRANSPORTER_1"/>
    <property type="match status" value="1"/>
</dbReference>
<dbReference type="EMBL" id="JACXSS010000001">
    <property type="protein sequence ID" value="MBD9357385.1"/>
    <property type="molecule type" value="Genomic_DNA"/>
</dbReference>
<evidence type="ECO:0000256" key="7">
    <source>
        <dbReference type="SAM" id="Phobius"/>
    </source>
</evidence>
<keyword evidence="6 7" id="KW-0472">Membrane</keyword>
<reference evidence="10 11" key="1">
    <citation type="submission" date="2020-09" db="EMBL/GenBank/DDBJ databases">
        <title>Methylomonas albis sp. nov. and Methylomonas fluvii sp. nov.: Two cold-adapted methanotrophs from the River Elbe and an amended description of Methylovulum psychrotolerans strain Eb1.</title>
        <authorList>
            <person name="Bussmann I.K."/>
            <person name="Klings K.-W."/>
            <person name="Warnstedt J."/>
            <person name="Hoppert M."/>
            <person name="Saborowski A."/>
            <person name="Horn F."/>
            <person name="Liebner S."/>
        </authorList>
    </citation>
    <scope>NUCLEOTIDE SEQUENCE [LARGE SCALE GENOMIC DNA]</scope>
    <source>
        <strain evidence="10 11">EbA</strain>
    </source>
</reference>
<feature type="domain" description="ABC transporter" evidence="8">
    <location>
        <begin position="336"/>
        <end position="571"/>
    </location>
</feature>
<dbReference type="InterPro" id="IPR027417">
    <property type="entry name" value="P-loop_NTPase"/>
</dbReference>
<keyword evidence="11" id="KW-1185">Reference proteome</keyword>
<sequence>MPFRQGLKPNAKSDLEQALKECKGAFFSAAGFSMVINLLMLVPSIYMLQVYDRVVPTGNKSTLLMLTLIVFVLFLTMSVLEWVRSQILVRVSTRLETLLNQRVFAVAYKQSLYSGGQRATTQALDDLTALRQFLTGNGLFAFFDAPWMPIYIALMFVFHAWYGWFSVVTSIILVLIAIANEKATAKTLEEANKVAMLGRGQVGSNLRNAEVIEAMGMMPRVRQRWLLTTQQVLLLQSVASARAGLIGAASKVVRLTSQSLILGLGAYLVIEREITPGLMIAGSILLGRALAPIDLMIGTWKGFVNARGQYQRLHDVLLQIPADAEKMSLPAPTGVVRFEEAHVVPPGAKVAALKSVNLTIEQGDLLGVIGASGAGKSTFARALLGIWPTASGKVRLDGAEVSAWNREELGPYIGYLPQDIELFEGSISENIARFGAIDAEQVVAAAKMADVHELILQLPEGYDTKIAAGGGALSGGQRQRIGLARALYGNPVLVVLDEPNSNLDEQGELALANALQRLKQKKVTVVLITHRQNVLANVDKLLVLAGGQVAVYGPRDQVIAHLQQAQQPPAGPRGPQSPV</sequence>
<dbReference type="PROSITE" id="PS50893">
    <property type="entry name" value="ABC_TRANSPORTER_2"/>
    <property type="match status" value="1"/>
</dbReference>
<keyword evidence="5 7" id="KW-1133">Transmembrane helix</keyword>
<name>A0ABR9D374_9GAMM</name>
<dbReference type="PROSITE" id="PS50929">
    <property type="entry name" value="ABC_TM1F"/>
    <property type="match status" value="1"/>
</dbReference>
<evidence type="ECO:0000256" key="3">
    <source>
        <dbReference type="ARBA" id="ARBA00022741"/>
    </source>
</evidence>
<dbReference type="NCBIfam" id="TIGR01842">
    <property type="entry name" value="type_I_sec_PrtD"/>
    <property type="match status" value="1"/>
</dbReference>
<dbReference type="Pfam" id="PF00664">
    <property type="entry name" value="ABC_membrane"/>
    <property type="match status" value="1"/>
</dbReference>
<dbReference type="SMART" id="SM00382">
    <property type="entry name" value="AAA"/>
    <property type="match status" value="1"/>
</dbReference>
<keyword evidence="4" id="KW-0067">ATP-binding</keyword>
<evidence type="ECO:0000256" key="1">
    <source>
        <dbReference type="ARBA" id="ARBA00004651"/>
    </source>
</evidence>
<keyword evidence="3" id="KW-0547">Nucleotide-binding</keyword>
<dbReference type="InterPro" id="IPR036640">
    <property type="entry name" value="ABC1_TM_sf"/>
</dbReference>
<feature type="transmembrane region" description="Helical" evidence="7">
    <location>
        <begin position="150"/>
        <end position="178"/>
    </location>
</feature>
<protein>
    <submittedName>
        <fullName evidence="10">Type I secretion system permease/ATPase</fullName>
    </submittedName>
</protein>
<dbReference type="InterPro" id="IPR003593">
    <property type="entry name" value="AAA+_ATPase"/>
</dbReference>
<feature type="transmembrane region" description="Helical" evidence="7">
    <location>
        <begin position="63"/>
        <end position="83"/>
    </location>
</feature>
<evidence type="ECO:0000259" key="9">
    <source>
        <dbReference type="PROSITE" id="PS50929"/>
    </source>
</evidence>
<evidence type="ECO:0000259" key="8">
    <source>
        <dbReference type="PROSITE" id="PS50893"/>
    </source>
</evidence>
<dbReference type="InterPro" id="IPR017871">
    <property type="entry name" value="ABC_transporter-like_CS"/>
</dbReference>
<feature type="domain" description="ABC transmembrane type-1" evidence="9">
    <location>
        <begin position="29"/>
        <end position="305"/>
    </location>
</feature>
<comment type="subcellular location">
    <subcellularLocation>
        <location evidence="1">Cell membrane</location>
        <topology evidence="1">Multi-pass membrane protein</topology>
    </subcellularLocation>
</comment>
<dbReference type="SUPFAM" id="SSF90123">
    <property type="entry name" value="ABC transporter transmembrane region"/>
    <property type="match status" value="1"/>
</dbReference>
<dbReference type="PANTHER" id="PTHR24221:SF248">
    <property type="entry name" value="ABC TRANSPORTER TRANSMEMBRANE REGION"/>
    <property type="match status" value="1"/>
</dbReference>
<evidence type="ECO:0000256" key="2">
    <source>
        <dbReference type="ARBA" id="ARBA00022692"/>
    </source>
</evidence>
<gene>
    <name evidence="10" type="ORF">IE877_16115</name>
</gene>
<proteinExistence type="predicted"/>
<evidence type="ECO:0000313" key="11">
    <source>
        <dbReference type="Proteomes" id="UP000652176"/>
    </source>
</evidence>
<organism evidence="10 11">
    <name type="scientific">Methylomonas albis</name>
    <dbReference type="NCBI Taxonomy" id="1854563"/>
    <lineage>
        <taxon>Bacteria</taxon>
        <taxon>Pseudomonadati</taxon>
        <taxon>Pseudomonadota</taxon>
        <taxon>Gammaproteobacteria</taxon>
        <taxon>Methylococcales</taxon>
        <taxon>Methylococcaceae</taxon>
        <taxon>Methylomonas</taxon>
    </lineage>
</organism>
<dbReference type="PANTHER" id="PTHR24221">
    <property type="entry name" value="ATP-BINDING CASSETTE SUB-FAMILY B"/>
    <property type="match status" value="1"/>
</dbReference>
<dbReference type="InterPro" id="IPR010128">
    <property type="entry name" value="ATPase_T1SS_PrtD-like"/>
</dbReference>
<dbReference type="InterPro" id="IPR039421">
    <property type="entry name" value="Type_1_exporter"/>
</dbReference>
<dbReference type="SUPFAM" id="SSF52540">
    <property type="entry name" value="P-loop containing nucleoside triphosphate hydrolases"/>
    <property type="match status" value="1"/>
</dbReference>
<dbReference type="RefSeq" id="WP_192375668.1">
    <property type="nucleotide sequence ID" value="NZ_CAJHIV010000001.1"/>
</dbReference>
<accession>A0ABR9D374</accession>
<keyword evidence="2 7" id="KW-0812">Transmembrane</keyword>